<evidence type="ECO:0000256" key="10">
    <source>
        <dbReference type="ARBA" id="ARBA00023136"/>
    </source>
</evidence>
<feature type="transmembrane region" description="Helical" evidence="13">
    <location>
        <begin position="9"/>
        <end position="31"/>
    </location>
</feature>
<evidence type="ECO:0000256" key="13">
    <source>
        <dbReference type="RuleBase" id="RU367106"/>
    </source>
</evidence>
<dbReference type="InterPro" id="IPR045687">
    <property type="entry name" value="PIGG/GPI7_C"/>
</dbReference>
<gene>
    <name evidence="15" type="ORF">BHYA_0044g00510</name>
</gene>
<dbReference type="PANTHER" id="PTHR23072:SF0">
    <property type="entry name" value="GPI ETHANOLAMINE PHOSPHATE TRANSFERASE 2"/>
    <property type="match status" value="1"/>
</dbReference>
<feature type="transmembrane region" description="Helical" evidence="13">
    <location>
        <begin position="754"/>
        <end position="780"/>
    </location>
</feature>
<dbReference type="SUPFAM" id="SSF53649">
    <property type="entry name" value="Alkaline phosphatase-like"/>
    <property type="match status" value="1"/>
</dbReference>
<dbReference type="InterPro" id="IPR039527">
    <property type="entry name" value="PIGG/GPI7"/>
</dbReference>
<proteinExistence type="inferred from homology"/>
<evidence type="ECO:0000256" key="6">
    <source>
        <dbReference type="ARBA" id="ARBA00022679"/>
    </source>
</evidence>
<feature type="transmembrane region" description="Helical" evidence="13">
    <location>
        <begin position="679"/>
        <end position="699"/>
    </location>
</feature>
<dbReference type="GO" id="GO:0006506">
    <property type="term" value="P:GPI anchor biosynthetic process"/>
    <property type="evidence" value="ECO:0007669"/>
    <property type="project" value="UniProtKB-UniPathway"/>
</dbReference>
<evidence type="ECO:0000256" key="12">
    <source>
        <dbReference type="ARBA" id="ARBA00056729"/>
    </source>
</evidence>
<comment type="pathway">
    <text evidence="2 13">Glycolipid biosynthesis; glycosylphosphatidylinositol-anchor biosynthesis.</text>
</comment>
<evidence type="ECO:0000256" key="3">
    <source>
        <dbReference type="ARBA" id="ARBA00005315"/>
    </source>
</evidence>
<evidence type="ECO:0000256" key="1">
    <source>
        <dbReference type="ARBA" id="ARBA00004477"/>
    </source>
</evidence>
<dbReference type="FunFam" id="3.40.720.10:FF:000045">
    <property type="entry name" value="GPI ethanolamine phosphate transferase 2"/>
    <property type="match status" value="1"/>
</dbReference>
<evidence type="ECO:0000313" key="16">
    <source>
        <dbReference type="Proteomes" id="UP000297814"/>
    </source>
</evidence>
<protein>
    <recommendedName>
        <fullName evidence="4 13">GPI ethanolamine phosphate transferase 2</fullName>
    </recommendedName>
</protein>
<evidence type="ECO:0000313" key="15">
    <source>
        <dbReference type="EMBL" id="TGO40009.1"/>
    </source>
</evidence>
<feature type="transmembrane region" description="Helical" evidence="13">
    <location>
        <begin position="523"/>
        <end position="540"/>
    </location>
</feature>
<dbReference type="EMBL" id="PQXK01000044">
    <property type="protein sequence ID" value="TGO40009.1"/>
    <property type="molecule type" value="Genomic_DNA"/>
</dbReference>
<dbReference type="AlphaFoldDB" id="A0A4Z1GWE4"/>
<dbReference type="InterPro" id="IPR002591">
    <property type="entry name" value="Phosphodiest/P_Trfase"/>
</dbReference>
<organism evidence="15 16">
    <name type="scientific">Botrytis hyacinthi</name>
    <dbReference type="NCBI Taxonomy" id="278943"/>
    <lineage>
        <taxon>Eukaryota</taxon>
        <taxon>Fungi</taxon>
        <taxon>Dikarya</taxon>
        <taxon>Ascomycota</taxon>
        <taxon>Pezizomycotina</taxon>
        <taxon>Leotiomycetes</taxon>
        <taxon>Helotiales</taxon>
        <taxon>Sclerotiniaceae</taxon>
        <taxon>Botrytis</taxon>
    </lineage>
</organism>
<keyword evidence="7 13" id="KW-0812">Transmembrane</keyword>
<keyword evidence="6 13" id="KW-0808">Transferase</keyword>
<accession>A0A4Z1GWE4</accession>
<feature type="transmembrane region" description="Helical" evidence="13">
    <location>
        <begin position="591"/>
        <end position="614"/>
    </location>
</feature>
<dbReference type="Pfam" id="PF19316">
    <property type="entry name" value="PIGO_PIGG"/>
    <property type="match status" value="1"/>
</dbReference>
<feature type="transmembrane region" description="Helical" evidence="13">
    <location>
        <begin position="639"/>
        <end position="659"/>
    </location>
</feature>
<feature type="transmembrane region" description="Helical" evidence="13">
    <location>
        <begin position="499"/>
        <end position="516"/>
    </location>
</feature>
<feature type="transmembrane region" description="Helical" evidence="13">
    <location>
        <begin position="801"/>
        <end position="826"/>
    </location>
</feature>
<dbReference type="PANTHER" id="PTHR23072">
    <property type="entry name" value="PHOSPHATIDYLINOSITOL GLYCAN-RELATED"/>
    <property type="match status" value="1"/>
</dbReference>
<keyword evidence="9 13" id="KW-1133">Transmembrane helix</keyword>
<dbReference type="UniPathway" id="UPA00196"/>
<dbReference type="InterPro" id="IPR037674">
    <property type="entry name" value="PIG-G_N"/>
</dbReference>
<dbReference type="CDD" id="cd16024">
    <property type="entry name" value="GPI_EPT_2"/>
    <property type="match status" value="1"/>
</dbReference>
<feature type="domain" description="GPI ethanolamine phosphate transferase 2 C-terminal" evidence="14">
    <location>
        <begin position="436"/>
        <end position="861"/>
    </location>
</feature>
<dbReference type="GO" id="GO:0051267">
    <property type="term" value="F:CP2 mannose-ethanolamine phosphotransferase activity"/>
    <property type="evidence" value="ECO:0007669"/>
    <property type="project" value="TreeGrafter"/>
</dbReference>
<dbReference type="Proteomes" id="UP000297814">
    <property type="component" value="Unassembled WGS sequence"/>
</dbReference>
<evidence type="ECO:0000256" key="4">
    <source>
        <dbReference type="ARBA" id="ARBA00020830"/>
    </source>
</evidence>
<comment type="caution">
    <text evidence="15">The sequence shown here is derived from an EMBL/GenBank/DDBJ whole genome shotgun (WGS) entry which is preliminary data.</text>
</comment>
<feature type="transmembrane region" description="Helical" evidence="13">
    <location>
        <begin position="474"/>
        <end position="493"/>
    </location>
</feature>
<feature type="transmembrane region" description="Helical" evidence="13">
    <location>
        <begin position="838"/>
        <end position="859"/>
    </location>
</feature>
<keyword evidence="11" id="KW-0325">Glycoprotein</keyword>
<name>A0A4Z1GWE4_9HELO</name>
<feature type="transmembrane region" description="Helical" evidence="13">
    <location>
        <begin position="445"/>
        <end position="467"/>
    </location>
</feature>
<evidence type="ECO:0000256" key="5">
    <source>
        <dbReference type="ARBA" id="ARBA00022502"/>
    </source>
</evidence>
<dbReference type="Pfam" id="PF01663">
    <property type="entry name" value="Phosphodiest"/>
    <property type="match status" value="1"/>
</dbReference>
<keyword evidence="10 13" id="KW-0472">Membrane</keyword>
<evidence type="ECO:0000256" key="9">
    <source>
        <dbReference type="ARBA" id="ARBA00022989"/>
    </source>
</evidence>
<dbReference type="InterPro" id="IPR017850">
    <property type="entry name" value="Alkaline_phosphatase_core_sf"/>
</dbReference>
<evidence type="ECO:0000256" key="2">
    <source>
        <dbReference type="ARBA" id="ARBA00004687"/>
    </source>
</evidence>
<dbReference type="GO" id="GO:0005789">
    <property type="term" value="C:endoplasmic reticulum membrane"/>
    <property type="evidence" value="ECO:0007669"/>
    <property type="project" value="UniProtKB-SubCell"/>
</dbReference>
<keyword evidence="8 13" id="KW-0256">Endoplasmic reticulum</keyword>
<keyword evidence="5 13" id="KW-0337">GPI-anchor biosynthesis</keyword>
<comment type="subcellular location">
    <subcellularLocation>
        <location evidence="1 13">Endoplasmic reticulum membrane</location>
        <topology evidence="1 13">Multi-pass membrane protein</topology>
    </subcellularLocation>
</comment>
<reference evidence="15 16" key="1">
    <citation type="submission" date="2017-12" db="EMBL/GenBank/DDBJ databases">
        <title>Comparative genomics of Botrytis spp.</title>
        <authorList>
            <person name="Valero-Jimenez C.A."/>
            <person name="Tapia P."/>
            <person name="Veloso J."/>
            <person name="Silva-Moreno E."/>
            <person name="Staats M."/>
            <person name="Valdes J.H."/>
            <person name="Van Kan J.A.L."/>
        </authorList>
    </citation>
    <scope>NUCLEOTIDE SEQUENCE [LARGE SCALE GENOMIC DNA]</scope>
    <source>
        <strain evidence="15 16">Bh0001</strain>
    </source>
</reference>
<comment type="similarity">
    <text evidence="3 13">Belongs to the PIGG/PIGN/PIGO family. PIGG subfamily.</text>
</comment>
<dbReference type="Gene3D" id="3.40.720.10">
    <property type="entry name" value="Alkaline Phosphatase, subunit A"/>
    <property type="match status" value="1"/>
</dbReference>
<evidence type="ECO:0000259" key="14">
    <source>
        <dbReference type="Pfam" id="PF19316"/>
    </source>
</evidence>
<comment type="function">
    <text evidence="12 13">Ethanolamine phosphate transferase involved in glycosylphosphatidylinositol-anchor biosynthesis. Transfers ethanolamine phosphate to the GPI second mannose.</text>
</comment>
<feature type="transmembrane region" description="Helical" evidence="13">
    <location>
        <begin position="560"/>
        <end position="579"/>
    </location>
</feature>
<keyword evidence="16" id="KW-1185">Reference proteome</keyword>
<evidence type="ECO:0000256" key="8">
    <source>
        <dbReference type="ARBA" id="ARBA00022824"/>
    </source>
</evidence>
<evidence type="ECO:0000256" key="7">
    <source>
        <dbReference type="ARBA" id="ARBA00022692"/>
    </source>
</evidence>
<evidence type="ECO:0000256" key="11">
    <source>
        <dbReference type="ARBA" id="ARBA00023180"/>
    </source>
</evidence>
<sequence length="864" mass="95604">MASRIRNSLLVVANVLIPIAILIFASGFFPYKPFLSGLAQYESLEYGAPPEAPFDKVIFMVVDALRSDFVFSNNSGFQFTQSLISNGAALPFTAHATSPTITMPRIKAITTGSIPSFLDVILNFAESDTSSSLATQDTWLAQMKAKGGGKMIMYGDDTWLKLFPETFDRADGTSSFFVSDFTEVDNNVTRHVPEELMKDDWNTMVLHYLGLDHIGHKAGPRSPNMIPKQQEMDGIVRLIYENMEAQDHLSSTLLVLCGDHGMNDAGNHGGSAPGETSPALVFMSSKFKDLMHERQRLEVPAPFEEEFRYYKTVEQSDIAPTLGALLGFPVPKNNLGAFIDDFLLFWPERNDRVQILLRNARQILSVVTATFPSFENDGPSENCHQLSSSVDDLACQWRSITQGLIGLQANEQDHTVWAAAITKWLKEAQELMSGTASNYDVKKLITGQVIAALALVMVGVATGPFILNNLKASIPFIATCLSYGIMMFASSYVEEEQHFWYWTTTGWLFLLSIKNIRRQSHGLWLLNISSIMILIATRITRRWNQTGQKFAGDPDIARTFFSQHRLTLWTLVGATYLWNLQSLASKGFPRLLQILAGVISTLLATAAITFKLAFTNEDSPELLAGIAKTMADNNTGIPLVLRARLVFIGVASCLVYTILSSFSPSVKRQNVPMRTIHDLIVLLLITQTRATNIPLILVFELQYSLLSTLDLSLIEITNTTLLLQQASFFALGNSNAISSIDLSSAYNGVDSYNVFAVGVLIFVSNWAGPLYFTSAGNLLLLKLWKKDGVKRKSVWSNHITLLTVFIASGLTATMIACTVLRTHLFIWTVFSPKFLYTMAWSAGMHLGGNVLVGGGLWFLGRMLS</sequence>